<dbReference type="Gene3D" id="2.20.25.10">
    <property type="match status" value="1"/>
</dbReference>
<dbReference type="Pfam" id="PF03966">
    <property type="entry name" value="Trm112p"/>
    <property type="match status" value="1"/>
</dbReference>
<feature type="domain" description="Mycothiol-dependent maleylpyruvate isomerase metal-binding" evidence="3">
    <location>
        <begin position="547"/>
        <end position="664"/>
    </location>
</feature>
<evidence type="ECO:0008006" key="6">
    <source>
        <dbReference type="Google" id="ProtNLM"/>
    </source>
</evidence>
<evidence type="ECO:0000313" key="4">
    <source>
        <dbReference type="EMBL" id="GAA2015198.1"/>
    </source>
</evidence>
<dbReference type="Pfam" id="PF11716">
    <property type="entry name" value="MDMPI_N"/>
    <property type="match status" value="1"/>
</dbReference>
<dbReference type="RefSeq" id="WP_344664094.1">
    <property type="nucleotide sequence ID" value="NZ_BAAAQN010000003.1"/>
</dbReference>
<dbReference type="NCBIfam" id="TIGR03086">
    <property type="entry name" value="TIGR03086 family metal-binding protein"/>
    <property type="match status" value="1"/>
</dbReference>
<dbReference type="EMBL" id="BAAAQN010000003">
    <property type="protein sequence ID" value="GAA2015198.1"/>
    <property type="molecule type" value="Genomic_DNA"/>
</dbReference>
<dbReference type="InterPro" id="IPR034660">
    <property type="entry name" value="DinB/YfiT-like"/>
</dbReference>
<dbReference type="NCBIfam" id="TIGR03083">
    <property type="entry name" value="maleylpyruvate isomerase family mycothiol-dependent enzyme"/>
    <property type="match status" value="1"/>
</dbReference>
<proteinExistence type="predicted"/>
<reference evidence="4 5" key="1">
    <citation type="journal article" date="2019" name="Int. J. Syst. Evol. Microbiol.">
        <title>The Global Catalogue of Microorganisms (GCM) 10K type strain sequencing project: providing services to taxonomists for standard genome sequencing and annotation.</title>
        <authorList>
            <consortium name="The Broad Institute Genomics Platform"/>
            <consortium name="The Broad Institute Genome Sequencing Center for Infectious Disease"/>
            <person name="Wu L."/>
            <person name="Ma J."/>
        </authorList>
    </citation>
    <scope>NUCLEOTIDE SEQUENCE [LARGE SCALE GENOMIC DNA]</scope>
    <source>
        <strain evidence="4 5">JCM 16014</strain>
    </source>
</reference>
<dbReference type="SUPFAM" id="SSF53335">
    <property type="entry name" value="S-adenosyl-L-methionine-dependent methyltransferases"/>
    <property type="match status" value="1"/>
</dbReference>
<evidence type="ECO:0000256" key="1">
    <source>
        <dbReference type="SAM" id="MobiDB-lite"/>
    </source>
</evidence>
<dbReference type="Pfam" id="PF08241">
    <property type="entry name" value="Methyltransf_11"/>
    <property type="match status" value="1"/>
</dbReference>
<dbReference type="InterPro" id="IPR024344">
    <property type="entry name" value="MDMPI_metal-binding"/>
</dbReference>
<dbReference type="PANTHER" id="PTHR43591:SF24">
    <property type="entry name" value="2-METHOXY-6-POLYPRENYL-1,4-BENZOQUINOL METHYLASE, MITOCHONDRIAL"/>
    <property type="match status" value="1"/>
</dbReference>
<dbReference type="SUPFAM" id="SSF158997">
    <property type="entry name" value="Trm112p-like"/>
    <property type="match status" value="1"/>
</dbReference>
<protein>
    <recommendedName>
        <fullName evidence="6">Methyltransferase domain-containing protein</fullName>
    </recommendedName>
</protein>
<comment type="caution">
    <text evidence="4">The sequence shown here is derived from an EMBL/GenBank/DDBJ whole genome shotgun (WGS) entry which is preliminary data.</text>
</comment>
<dbReference type="Gene3D" id="1.20.120.450">
    <property type="entry name" value="dinb family like domain"/>
    <property type="match status" value="1"/>
</dbReference>
<sequence>MTTSSTSISALDAFHRSGQGEARREAFRTLVATVWADGARTAEADVLAPALVQALTATESAAADFDGHHALLLGMLLEAKQPGADSTTDPTGDPVTETVLAGLDGYLARLAAAGDDEPLTFALVYLLAHLPDSRERILAAATARGLGEDDLSRLTRCLAPCDPEDEISVLKLGRSFPSPAAWTVSDEELREIGGWVQWADLGEHLPALWAGETNTLLGYSGAKALWAVEHGAIADTPEHVVEHDVVDAAPTADADNGSAALSRYLPILRCPACHSPLDAEPEELRCVACGVGYPVKDGYVDIVGGEDEREDPLMARFHEKWLRPAFMRLIGGNWAGEVSFADENRWVIEFMRPADGPIVDLGPGAGITTKTLADKYGAERLIAVDASATMLVRLGRRVPGTASVRADATNMPFADGTVGALNCWNMLHYFDDKAAALHEIGRILQPGGSFTLMDLVPEADHVARYFQGRMGETVVRKLFGPEEIGEWLGRAGMTVQDVYLPGGNFMILRAVRTAEPLPQPTPEAEAAAESGKPSELPQPEDVLMRGFDVFDAVVRQFTDEDWQRPSPCDGWRALDVLGHLGHCMEFSLQLLQGEQPAWTPPQPPGSMVQGSPVEWWDELAGRFRAFVESLNLSREVEVPEGKSNLGAGLSFPALDLFIHGWDIAKSAGLDVEFPADVREFAHMVIDPLPYERVRGPRHFGDPLPVPDDATETVKFLAWIGRDAAWKAPE</sequence>
<accession>A0ABN2TPF0</accession>
<dbReference type="PANTHER" id="PTHR43591">
    <property type="entry name" value="METHYLTRANSFERASE"/>
    <property type="match status" value="1"/>
</dbReference>
<organism evidence="4 5">
    <name type="scientific">Catenulispora yoronensis</name>
    <dbReference type="NCBI Taxonomy" id="450799"/>
    <lineage>
        <taxon>Bacteria</taxon>
        <taxon>Bacillati</taxon>
        <taxon>Actinomycetota</taxon>
        <taxon>Actinomycetes</taxon>
        <taxon>Catenulisporales</taxon>
        <taxon>Catenulisporaceae</taxon>
        <taxon>Catenulispora</taxon>
    </lineage>
</organism>
<feature type="domain" description="Methyltransferase type 11" evidence="2">
    <location>
        <begin position="359"/>
        <end position="450"/>
    </location>
</feature>
<evidence type="ECO:0000259" key="2">
    <source>
        <dbReference type="Pfam" id="PF08241"/>
    </source>
</evidence>
<feature type="region of interest" description="Disordered" evidence="1">
    <location>
        <begin position="518"/>
        <end position="538"/>
    </location>
</feature>
<dbReference type="InterPro" id="IPR013216">
    <property type="entry name" value="Methyltransf_11"/>
</dbReference>
<dbReference type="SUPFAM" id="SSF109854">
    <property type="entry name" value="DinB/YfiT-like putative metalloenzymes"/>
    <property type="match status" value="1"/>
</dbReference>
<dbReference type="InterPro" id="IPR029063">
    <property type="entry name" value="SAM-dependent_MTases_sf"/>
</dbReference>
<dbReference type="InterPro" id="IPR017517">
    <property type="entry name" value="Maleyloyr_isom"/>
</dbReference>
<evidence type="ECO:0000313" key="5">
    <source>
        <dbReference type="Proteomes" id="UP001500751"/>
    </source>
</evidence>
<name>A0ABN2TPF0_9ACTN</name>
<evidence type="ECO:0000259" key="3">
    <source>
        <dbReference type="Pfam" id="PF11716"/>
    </source>
</evidence>
<dbReference type="InterPro" id="IPR005651">
    <property type="entry name" value="Trm112-like"/>
</dbReference>
<dbReference type="Proteomes" id="UP001500751">
    <property type="component" value="Unassembled WGS sequence"/>
</dbReference>
<gene>
    <name evidence="4" type="ORF">GCM10009839_07960</name>
</gene>
<dbReference type="CDD" id="cd02440">
    <property type="entry name" value="AdoMet_MTases"/>
    <property type="match status" value="1"/>
</dbReference>
<dbReference type="Gene3D" id="3.40.50.150">
    <property type="entry name" value="Vaccinia Virus protein VP39"/>
    <property type="match status" value="1"/>
</dbReference>
<keyword evidence="5" id="KW-1185">Reference proteome</keyword>
<dbReference type="InterPro" id="IPR017520">
    <property type="entry name" value="CHP03086"/>
</dbReference>